<comment type="similarity">
    <text evidence="1 2">Belongs to the peptidase S14 family.</text>
</comment>
<feature type="compositionally biased region" description="Low complexity" evidence="3">
    <location>
        <begin position="12"/>
        <end position="31"/>
    </location>
</feature>
<dbReference type="Pfam" id="PF00574">
    <property type="entry name" value="CLP_protease"/>
    <property type="match status" value="1"/>
</dbReference>
<keyword evidence="5" id="KW-1185">Reference proteome</keyword>
<dbReference type="GO" id="GO:0051117">
    <property type="term" value="F:ATPase binding"/>
    <property type="evidence" value="ECO:0007669"/>
    <property type="project" value="TreeGrafter"/>
</dbReference>
<dbReference type="GO" id="GO:0004252">
    <property type="term" value="F:serine-type endopeptidase activity"/>
    <property type="evidence" value="ECO:0007669"/>
    <property type="project" value="InterPro"/>
</dbReference>
<reference evidence="4 5" key="1">
    <citation type="submission" date="2016-10" db="EMBL/GenBank/DDBJ databases">
        <authorList>
            <person name="Cai Z."/>
        </authorList>
    </citation>
    <scope>NUCLEOTIDE SEQUENCE [LARGE SCALE GENOMIC DNA]</scope>
</reference>
<dbReference type="Gene3D" id="3.90.226.10">
    <property type="entry name" value="2-enoyl-CoA Hydratase, Chain A, domain 1"/>
    <property type="match status" value="1"/>
</dbReference>
<accession>A0A383WHA4</accession>
<evidence type="ECO:0000256" key="2">
    <source>
        <dbReference type="RuleBase" id="RU003567"/>
    </source>
</evidence>
<sequence length="416" mass="46750">MQAHCTQQRGLASSSRASSSSRVVRPCSSSRKQVVVQARQGRGDRRRPPPPDLPSLLFDQRIVYLGMPLVPAVTELMVAELLYLEKQGTSLPIEMLINSSGTTRQDGEILAFDSEGIALTSTMGFVKNPISTVNMGLAVGWSAVVLGYGKKGLRKSLPHSLAMLQQPRVPPTGQRQAIEVHIKWREVLDYKRELLRCMSIATGWGVDKLDADMQRPLYMRPQDALEYGLIDEVIAPDAAKAEKAAVYWLKSGRAESDGRLEQWKEYLELQEKYSMKDQFKKVRAQQLRECYREAARKIKPNTSTYEADMQRARDMFPAEALADGGDSVQVPFNADGLKLALLNAERYAERNVQRQLNSRRVQLPESWEADFAKLPKTQPAQGGEVDYKALVSAVEKMSAEQFEQLDLDQLVTQYSR</sequence>
<evidence type="ECO:0000313" key="4">
    <source>
        <dbReference type="EMBL" id="SZX76106.1"/>
    </source>
</evidence>
<dbReference type="PANTHER" id="PTHR10381">
    <property type="entry name" value="ATP-DEPENDENT CLP PROTEASE PROTEOLYTIC SUBUNIT"/>
    <property type="match status" value="1"/>
</dbReference>
<evidence type="ECO:0000313" key="5">
    <source>
        <dbReference type="Proteomes" id="UP000256970"/>
    </source>
</evidence>
<protein>
    <recommendedName>
        <fullName evidence="2">ATP-dependent Clp protease proteolytic subunit</fullName>
    </recommendedName>
</protein>
<dbReference type="InterPro" id="IPR001907">
    <property type="entry name" value="ClpP"/>
</dbReference>
<feature type="compositionally biased region" description="Polar residues" evidence="3">
    <location>
        <begin position="1"/>
        <end position="11"/>
    </location>
</feature>
<dbReference type="EMBL" id="FNXT01001248">
    <property type="protein sequence ID" value="SZX76106.1"/>
    <property type="molecule type" value="Genomic_DNA"/>
</dbReference>
<dbReference type="PANTHER" id="PTHR10381:SF6">
    <property type="entry name" value="ATP-DEPENDENT CLP PROTEASE PROTEOLYTIC SUBUNIT-RELATED PROTEIN 3, CHLOROPLASTIC"/>
    <property type="match status" value="1"/>
</dbReference>
<evidence type="ECO:0000256" key="3">
    <source>
        <dbReference type="SAM" id="MobiDB-lite"/>
    </source>
</evidence>
<dbReference type="InterPro" id="IPR029045">
    <property type="entry name" value="ClpP/crotonase-like_dom_sf"/>
</dbReference>
<dbReference type="SUPFAM" id="SSF52096">
    <property type="entry name" value="ClpP/crotonase"/>
    <property type="match status" value="1"/>
</dbReference>
<dbReference type="AlphaFoldDB" id="A0A383WHA4"/>
<dbReference type="STRING" id="3088.A0A383WHA4"/>
<gene>
    <name evidence="4" type="ORF">BQ4739_LOCUS16468</name>
</gene>
<dbReference type="GO" id="GO:0004176">
    <property type="term" value="F:ATP-dependent peptidase activity"/>
    <property type="evidence" value="ECO:0007669"/>
    <property type="project" value="InterPro"/>
</dbReference>
<name>A0A383WHA4_TETOB</name>
<proteinExistence type="inferred from homology"/>
<dbReference type="PRINTS" id="PR00127">
    <property type="entry name" value="CLPPROTEASEP"/>
</dbReference>
<dbReference type="InterPro" id="IPR023562">
    <property type="entry name" value="ClpP/TepA"/>
</dbReference>
<dbReference type="GO" id="GO:0009536">
    <property type="term" value="C:plastid"/>
    <property type="evidence" value="ECO:0007669"/>
    <property type="project" value="UniProtKB-ARBA"/>
</dbReference>
<evidence type="ECO:0000256" key="1">
    <source>
        <dbReference type="ARBA" id="ARBA00007039"/>
    </source>
</evidence>
<dbReference type="CDD" id="cd07017">
    <property type="entry name" value="S14_ClpP_2"/>
    <property type="match status" value="1"/>
</dbReference>
<dbReference type="GO" id="GO:0006515">
    <property type="term" value="P:protein quality control for misfolded or incompletely synthesized proteins"/>
    <property type="evidence" value="ECO:0007669"/>
    <property type="project" value="TreeGrafter"/>
</dbReference>
<dbReference type="Proteomes" id="UP000256970">
    <property type="component" value="Unassembled WGS sequence"/>
</dbReference>
<dbReference type="GO" id="GO:0009368">
    <property type="term" value="C:endopeptidase Clp complex"/>
    <property type="evidence" value="ECO:0007669"/>
    <property type="project" value="TreeGrafter"/>
</dbReference>
<feature type="region of interest" description="Disordered" evidence="3">
    <location>
        <begin position="1"/>
        <end position="53"/>
    </location>
</feature>
<organism evidence="4 5">
    <name type="scientific">Tetradesmus obliquus</name>
    <name type="common">Green alga</name>
    <name type="synonym">Acutodesmus obliquus</name>
    <dbReference type="NCBI Taxonomy" id="3088"/>
    <lineage>
        <taxon>Eukaryota</taxon>
        <taxon>Viridiplantae</taxon>
        <taxon>Chlorophyta</taxon>
        <taxon>core chlorophytes</taxon>
        <taxon>Chlorophyceae</taxon>
        <taxon>CS clade</taxon>
        <taxon>Sphaeropleales</taxon>
        <taxon>Scenedesmaceae</taxon>
        <taxon>Tetradesmus</taxon>
    </lineage>
</organism>